<organism evidence="4 5">
    <name type="scientific">Albula glossodonta</name>
    <name type="common">roundjaw bonefish</name>
    <dbReference type="NCBI Taxonomy" id="121402"/>
    <lineage>
        <taxon>Eukaryota</taxon>
        <taxon>Metazoa</taxon>
        <taxon>Chordata</taxon>
        <taxon>Craniata</taxon>
        <taxon>Vertebrata</taxon>
        <taxon>Euteleostomi</taxon>
        <taxon>Actinopterygii</taxon>
        <taxon>Neopterygii</taxon>
        <taxon>Teleostei</taxon>
        <taxon>Albuliformes</taxon>
        <taxon>Albulidae</taxon>
        <taxon>Albula</taxon>
    </lineage>
</organism>
<evidence type="ECO:0000313" key="4">
    <source>
        <dbReference type="EMBL" id="KAG9349171.1"/>
    </source>
</evidence>
<dbReference type="GO" id="GO:0140664">
    <property type="term" value="F:ATP-dependent DNA damage sensor activity"/>
    <property type="evidence" value="ECO:0007669"/>
    <property type="project" value="InterPro"/>
</dbReference>
<dbReference type="GO" id="GO:0016887">
    <property type="term" value="F:ATP hydrolysis activity"/>
    <property type="evidence" value="ECO:0007669"/>
    <property type="project" value="InterPro"/>
</dbReference>
<dbReference type="FunFam" id="1.10.30.10:FF:000026">
    <property type="entry name" value="PMS1 homolog 1, mismatch repair system component"/>
    <property type="match status" value="1"/>
</dbReference>
<dbReference type="InterPro" id="IPR020568">
    <property type="entry name" value="Ribosomal_Su5_D2-typ_SF"/>
</dbReference>
<dbReference type="Gene3D" id="3.30.230.10">
    <property type="match status" value="1"/>
</dbReference>
<dbReference type="PANTHER" id="PTHR10073">
    <property type="entry name" value="DNA MISMATCH REPAIR PROTEIN MLH, PMS, MUTL"/>
    <property type="match status" value="1"/>
</dbReference>
<dbReference type="Gene3D" id="1.10.30.10">
    <property type="entry name" value="High mobility group box domain"/>
    <property type="match status" value="1"/>
</dbReference>
<dbReference type="InterPro" id="IPR038973">
    <property type="entry name" value="MutL/Mlh/Pms-like"/>
</dbReference>
<dbReference type="CDD" id="cd21985">
    <property type="entry name" value="HMG-box_PMS1"/>
    <property type="match status" value="1"/>
</dbReference>
<dbReference type="PANTHER" id="PTHR10073:SF54">
    <property type="entry name" value="PMS1 PROTEIN HOMOLOG 1"/>
    <property type="match status" value="1"/>
</dbReference>
<feature type="DNA-binding region" description="HMG box" evidence="1">
    <location>
        <begin position="348"/>
        <end position="416"/>
    </location>
</feature>
<comment type="caution">
    <text evidence="4">The sequence shown here is derived from an EMBL/GenBank/DDBJ whole genome shotgun (WGS) entry which is preliminary data.</text>
</comment>
<name>A0A8T2PDB1_9TELE</name>
<dbReference type="InterPro" id="IPR036910">
    <property type="entry name" value="HMG_box_dom_sf"/>
</dbReference>
<evidence type="ECO:0000256" key="1">
    <source>
        <dbReference type="PROSITE-ProRule" id="PRU00267"/>
    </source>
</evidence>
<dbReference type="InterPro" id="IPR013507">
    <property type="entry name" value="DNA_mismatch_S5_2-like"/>
</dbReference>
<dbReference type="EMBL" id="JAFBMS010000010">
    <property type="protein sequence ID" value="KAG9349171.1"/>
    <property type="molecule type" value="Genomic_DNA"/>
</dbReference>
<dbReference type="SUPFAM" id="SSF47095">
    <property type="entry name" value="HMG-box"/>
    <property type="match status" value="1"/>
</dbReference>
<reference evidence="4" key="1">
    <citation type="thesis" date="2021" institute="BYU ScholarsArchive" country="Provo, UT, USA">
        <title>Applications of and Algorithms for Genome Assembly and Genomic Analyses with an Emphasis on Marine Teleosts.</title>
        <authorList>
            <person name="Pickett B.D."/>
        </authorList>
    </citation>
    <scope>NUCLEOTIDE SEQUENCE</scope>
    <source>
        <strain evidence="4">HI-2016</strain>
    </source>
</reference>
<proteinExistence type="predicted"/>
<dbReference type="GO" id="GO:0030983">
    <property type="term" value="F:mismatched DNA binding"/>
    <property type="evidence" value="ECO:0007669"/>
    <property type="project" value="InterPro"/>
</dbReference>
<dbReference type="AlphaFoldDB" id="A0A8T2PDB1"/>
<feature type="domain" description="HMG box" evidence="3">
    <location>
        <begin position="348"/>
        <end position="416"/>
    </location>
</feature>
<feature type="region of interest" description="Disordered" evidence="2">
    <location>
        <begin position="397"/>
        <end position="436"/>
    </location>
</feature>
<feature type="region of interest" description="Disordered" evidence="2">
    <location>
        <begin position="149"/>
        <end position="218"/>
    </location>
</feature>
<feature type="compositionally biased region" description="Basic and acidic residues" evidence="2">
    <location>
        <begin position="397"/>
        <end position="407"/>
    </location>
</feature>
<dbReference type="SMART" id="SM00398">
    <property type="entry name" value="HMG"/>
    <property type="match status" value="1"/>
</dbReference>
<dbReference type="InterPro" id="IPR014721">
    <property type="entry name" value="Ribsml_uS5_D2-typ_fold_subgr"/>
</dbReference>
<accession>A0A8T2PDB1</accession>
<dbReference type="PROSITE" id="PS50118">
    <property type="entry name" value="HMG_BOX_2"/>
    <property type="match status" value="1"/>
</dbReference>
<dbReference type="SMART" id="SM01340">
    <property type="entry name" value="DNA_mis_repair"/>
    <property type="match status" value="1"/>
</dbReference>
<dbReference type="GO" id="GO:0005524">
    <property type="term" value="F:ATP binding"/>
    <property type="evidence" value="ECO:0007669"/>
    <property type="project" value="InterPro"/>
</dbReference>
<keyword evidence="1" id="KW-0539">Nucleus</keyword>
<dbReference type="SUPFAM" id="SSF54211">
    <property type="entry name" value="Ribosomal protein S5 domain 2-like"/>
    <property type="match status" value="1"/>
</dbReference>
<evidence type="ECO:0000313" key="5">
    <source>
        <dbReference type="Proteomes" id="UP000824540"/>
    </source>
</evidence>
<sequence>MGKLLHRLGQWAWGHQQEGGKMSGLLVFSLGPPQGSWLGSRWGLLAHPVLEQGGPQGFCSQGRVVRQQYSSQYREDSAHNRYPMLAMSISVPASSIDVNLTPDKTQVMLHDKDAVLSAVEAMLISLYSPQTSCDATPVSDNVPAECTGLSLHTSVPNDTQTDPGPEGLITQCETSQPEVPSHCSKVPQPTTPKPHPLPTAHNESGSESSFNQTANISSSSSSEDWVINKYSCEFDLESSPVNEGVQSNCMGLKNCSSPSGLERLDIPGQAQDNDIAEISVDSWSRGWACKNSDTGEYLVPVKTHRPAEPQEEMEVDPMKGPCKKKASNAVNEKMIKLSMYDLISTHTVRQPMSANAIFQQEVRPLILLENPKASQQEVAITVKEKWKNLKEEDKQKYEERAEKDMRRYKLQSKQATERGTMASDPERRSPALKRKAPLSNQTVLDRFCTSEPPNKKSSTKLCRPLPFDATALRRRLSLPAVLGGAEYTSALCNMEAEHPQSSGETYFSDPRLLSNGFQIRLIPGSPSIKDRLEVVGIADCVPFLGVADLKEILTAVVKRKATSVRESRPLKVISYLEGEAVRLARQLPPRISKDQVKETLSQMQQQLEKDRRTCIHGRPFFHHLINIPETDQDAIQIMAKTC</sequence>
<dbReference type="Pfam" id="PF00505">
    <property type="entry name" value="HMG_box"/>
    <property type="match status" value="1"/>
</dbReference>
<protein>
    <recommendedName>
        <fullName evidence="3">HMG box domain-containing protein</fullName>
    </recommendedName>
</protein>
<dbReference type="Pfam" id="PF01119">
    <property type="entry name" value="DNA_mis_repair"/>
    <property type="match status" value="1"/>
</dbReference>
<evidence type="ECO:0000259" key="3">
    <source>
        <dbReference type="PROSITE" id="PS50118"/>
    </source>
</evidence>
<dbReference type="GO" id="GO:0006298">
    <property type="term" value="P:mismatch repair"/>
    <property type="evidence" value="ECO:0007669"/>
    <property type="project" value="InterPro"/>
</dbReference>
<gene>
    <name evidence="4" type="ORF">JZ751_029495</name>
</gene>
<dbReference type="GO" id="GO:0032389">
    <property type="term" value="C:MutLalpha complex"/>
    <property type="evidence" value="ECO:0007669"/>
    <property type="project" value="TreeGrafter"/>
</dbReference>
<feature type="compositionally biased region" description="Polar residues" evidence="2">
    <location>
        <begin position="150"/>
        <end position="162"/>
    </location>
</feature>
<evidence type="ECO:0000256" key="2">
    <source>
        <dbReference type="SAM" id="MobiDB-lite"/>
    </source>
</evidence>
<feature type="compositionally biased region" description="Polar residues" evidence="2">
    <location>
        <begin position="201"/>
        <end position="216"/>
    </location>
</feature>
<dbReference type="Proteomes" id="UP000824540">
    <property type="component" value="Unassembled WGS sequence"/>
</dbReference>
<dbReference type="InterPro" id="IPR009071">
    <property type="entry name" value="HMG_box_dom"/>
</dbReference>
<keyword evidence="5" id="KW-1185">Reference proteome</keyword>
<keyword evidence="1" id="KW-0238">DNA-binding</keyword>
<dbReference type="OrthoDB" id="10263226at2759"/>